<dbReference type="EC" id="4.2.1.96" evidence="3"/>
<dbReference type="Proteomes" id="UP000808349">
    <property type="component" value="Unassembled WGS sequence"/>
</dbReference>
<dbReference type="PANTHER" id="PTHR12599">
    <property type="entry name" value="PTERIN-4-ALPHA-CARBINOLAMINE DEHYDRATASE"/>
    <property type="match status" value="1"/>
</dbReference>
<accession>A0A9D7S6D4</accession>
<dbReference type="PANTHER" id="PTHR12599:SF0">
    <property type="entry name" value="PTERIN-4-ALPHA-CARBINOLAMINE DEHYDRATASE"/>
    <property type="match status" value="1"/>
</dbReference>
<reference evidence="5 6" key="1">
    <citation type="submission" date="2020-10" db="EMBL/GenBank/DDBJ databases">
        <title>Connecting structure to function with the recovery of over 1000 high-quality activated sludge metagenome-assembled genomes encoding full-length rRNA genes using long-read sequencing.</title>
        <authorList>
            <person name="Singleton C.M."/>
            <person name="Petriglieri F."/>
            <person name="Kristensen J.M."/>
            <person name="Kirkegaard R.H."/>
            <person name="Michaelsen T.Y."/>
            <person name="Andersen M.H."/>
            <person name="Karst S.M."/>
            <person name="Dueholm M.S."/>
            <person name="Nielsen P.H."/>
            <person name="Albertsen M."/>
        </authorList>
    </citation>
    <scope>NUCLEOTIDE SEQUENCE [LARGE SCALE GENOMIC DNA]</scope>
    <source>
        <strain evidence="5">Ribe_18-Q3-R11-54_BAT3C.373</strain>
    </source>
</reference>
<gene>
    <name evidence="5" type="ORF">IPO85_01535</name>
</gene>
<evidence type="ECO:0000313" key="5">
    <source>
        <dbReference type="EMBL" id="MBK9716206.1"/>
    </source>
</evidence>
<dbReference type="InterPro" id="IPR001533">
    <property type="entry name" value="Pterin_deHydtase"/>
</dbReference>
<proteinExistence type="inferred from homology"/>
<evidence type="ECO:0000256" key="3">
    <source>
        <dbReference type="ARBA" id="ARBA00013252"/>
    </source>
</evidence>
<sequence length="81" mass="9497">MWTEKNNELHGQFKFQDFGTAMAFIFEVSLLAERMDHHPTWTNSWNKVDFVLCTHDAGNTITEKDHKLAKGIDKIVKKYLQ</sequence>
<comment type="caution">
    <text evidence="5">The sequence shown here is derived from an EMBL/GenBank/DDBJ whole genome shotgun (WGS) entry which is preliminary data.</text>
</comment>
<evidence type="ECO:0000313" key="6">
    <source>
        <dbReference type="Proteomes" id="UP000808349"/>
    </source>
</evidence>
<evidence type="ECO:0000256" key="1">
    <source>
        <dbReference type="ARBA" id="ARBA00001554"/>
    </source>
</evidence>
<dbReference type="GO" id="GO:0008124">
    <property type="term" value="F:4-alpha-hydroxytetrahydrobiopterin dehydratase activity"/>
    <property type="evidence" value="ECO:0007669"/>
    <property type="project" value="UniProtKB-EC"/>
</dbReference>
<protein>
    <recommendedName>
        <fullName evidence="3">4a-hydroxytetrahydrobiopterin dehydratase</fullName>
        <ecNumber evidence="3">4.2.1.96</ecNumber>
    </recommendedName>
</protein>
<dbReference type="SUPFAM" id="SSF55248">
    <property type="entry name" value="PCD-like"/>
    <property type="match status" value="1"/>
</dbReference>
<keyword evidence="4" id="KW-0456">Lyase</keyword>
<dbReference type="EMBL" id="JADKFW010000004">
    <property type="protein sequence ID" value="MBK9716206.1"/>
    <property type="molecule type" value="Genomic_DNA"/>
</dbReference>
<name>A0A9D7S6D4_9BACT</name>
<comment type="similarity">
    <text evidence="2">Belongs to the pterin-4-alpha-carbinolamine dehydratase family.</text>
</comment>
<comment type="catalytic activity">
    <reaction evidence="1">
        <text>(4aS,6R)-4a-hydroxy-L-erythro-5,6,7,8-tetrahydrobiopterin = (6R)-L-erythro-6,7-dihydrobiopterin + H2O</text>
        <dbReference type="Rhea" id="RHEA:11920"/>
        <dbReference type="ChEBI" id="CHEBI:15377"/>
        <dbReference type="ChEBI" id="CHEBI:15642"/>
        <dbReference type="ChEBI" id="CHEBI:43120"/>
        <dbReference type="EC" id="4.2.1.96"/>
    </reaction>
</comment>
<organism evidence="5 6">
    <name type="scientific">Candidatus Defluviibacterium haderslevense</name>
    <dbReference type="NCBI Taxonomy" id="2981993"/>
    <lineage>
        <taxon>Bacteria</taxon>
        <taxon>Pseudomonadati</taxon>
        <taxon>Bacteroidota</taxon>
        <taxon>Saprospiria</taxon>
        <taxon>Saprospirales</taxon>
        <taxon>Saprospiraceae</taxon>
        <taxon>Candidatus Defluviibacterium</taxon>
    </lineage>
</organism>
<dbReference type="Gene3D" id="3.30.1360.20">
    <property type="entry name" value="Transcriptional coactivator/pterin dehydratase"/>
    <property type="match status" value="1"/>
</dbReference>
<evidence type="ECO:0000256" key="4">
    <source>
        <dbReference type="ARBA" id="ARBA00023239"/>
    </source>
</evidence>
<evidence type="ECO:0000256" key="2">
    <source>
        <dbReference type="ARBA" id="ARBA00006472"/>
    </source>
</evidence>
<dbReference type="Pfam" id="PF01329">
    <property type="entry name" value="Pterin_4a"/>
    <property type="match status" value="1"/>
</dbReference>
<dbReference type="AlphaFoldDB" id="A0A9D7S6D4"/>
<dbReference type="GO" id="GO:0006729">
    <property type="term" value="P:tetrahydrobiopterin biosynthetic process"/>
    <property type="evidence" value="ECO:0007669"/>
    <property type="project" value="InterPro"/>
</dbReference>
<dbReference type="InterPro" id="IPR036428">
    <property type="entry name" value="PCD_sf"/>
</dbReference>